<dbReference type="EMBL" id="FOGQ01000007">
    <property type="protein sequence ID" value="SES04708.1"/>
    <property type="molecule type" value="Genomic_DNA"/>
</dbReference>
<keyword evidence="9" id="KW-1185">Reference proteome</keyword>
<dbReference type="Gene3D" id="1.10.600.10">
    <property type="entry name" value="Farnesyl Diphosphate Synthase"/>
    <property type="match status" value="1"/>
</dbReference>
<dbReference type="PANTHER" id="PTHR12001:SF85">
    <property type="entry name" value="SHORT CHAIN ISOPRENYL DIPHOSPHATE SYNTHASE"/>
    <property type="match status" value="1"/>
</dbReference>
<evidence type="ECO:0000313" key="9">
    <source>
        <dbReference type="Proteomes" id="UP000198929"/>
    </source>
</evidence>
<proteinExistence type="inferred from homology"/>
<protein>
    <submittedName>
        <fullName evidence="8">Geranylgeranyl diphosphate synthase, type I</fullName>
    </submittedName>
</protein>
<evidence type="ECO:0000256" key="6">
    <source>
        <dbReference type="ARBA" id="ARBA00022842"/>
    </source>
</evidence>
<evidence type="ECO:0000313" key="8">
    <source>
        <dbReference type="EMBL" id="SES04708.1"/>
    </source>
</evidence>
<dbReference type="RefSeq" id="WP_092258954.1">
    <property type="nucleotide sequence ID" value="NZ_CP047199.1"/>
</dbReference>
<dbReference type="InterPro" id="IPR008949">
    <property type="entry name" value="Isoprenoid_synthase_dom_sf"/>
</dbReference>
<dbReference type="PROSITE" id="PS00723">
    <property type="entry name" value="POLYPRENYL_SYNTHASE_1"/>
    <property type="match status" value="1"/>
</dbReference>
<organism evidence="8 9">
    <name type="scientific">Corynebacterium cystitidis DSM 20524</name>
    <dbReference type="NCBI Taxonomy" id="1121357"/>
    <lineage>
        <taxon>Bacteria</taxon>
        <taxon>Bacillati</taxon>
        <taxon>Actinomycetota</taxon>
        <taxon>Actinomycetes</taxon>
        <taxon>Mycobacteriales</taxon>
        <taxon>Corynebacteriaceae</taxon>
        <taxon>Corynebacterium</taxon>
    </lineage>
</organism>
<comment type="cofactor">
    <cofactor evidence="1">
        <name>Mg(2+)</name>
        <dbReference type="ChEBI" id="CHEBI:18420"/>
    </cofactor>
</comment>
<evidence type="ECO:0000256" key="2">
    <source>
        <dbReference type="ARBA" id="ARBA00005128"/>
    </source>
</evidence>
<evidence type="ECO:0000256" key="4">
    <source>
        <dbReference type="ARBA" id="ARBA00022679"/>
    </source>
</evidence>
<sequence length="340" mass="36267">MTDDKLDIDFVDKRISESLSFLEKHFTQTQNFSSEPLFLSALEVLRTNALGGKHLRPRLVHIAAGDVSGDQRTTAVIFGGAVELLHAALLVHDDLIDDDPYRRGKPTLHEQIATASGNRNVGMSAAILAGDMGLLAMFQALSSSELSDAMVRKACAMMARFSLQTVYGEMLDVSHRTASSGGSDAIRVADVAETNSAASFDTVRASNFFKTSLYTFTAPLHLGALAAGRDDPDTLDALSAVADPLGQAYQAADDIAGAVAPMEDTGKVTGGDLTEGRRTVLTMRLHTMSLTEAVKAVADEAYDHIADARQAVQSPALTPVTRAGLDNVIARVERSVRSYV</sequence>
<dbReference type="SFLD" id="SFLDS00005">
    <property type="entry name" value="Isoprenoid_Synthase_Type_I"/>
    <property type="match status" value="1"/>
</dbReference>
<comment type="pathway">
    <text evidence="2">Isoprenoid biosynthesis.</text>
</comment>
<dbReference type="InterPro" id="IPR033749">
    <property type="entry name" value="Polyprenyl_synt_CS"/>
</dbReference>
<dbReference type="SUPFAM" id="SSF48576">
    <property type="entry name" value="Terpenoid synthases"/>
    <property type="match status" value="1"/>
</dbReference>
<evidence type="ECO:0000256" key="7">
    <source>
        <dbReference type="RuleBase" id="RU004466"/>
    </source>
</evidence>
<dbReference type="GO" id="GO:0046872">
    <property type="term" value="F:metal ion binding"/>
    <property type="evidence" value="ECO:0007669"/>
    <property type="project" value="UniProtKB-KW"/>
</dbReference>
<dbReference type="Pfam" id="PF00348">
    <property type="entry name" value="polyprenyl_synt"/>
    <property type="match status" value="1"/>
</dbReference>
<evidence type="ECO:0000256" key="5">
    <source>
        <dbReference type="ARBA" id="ARBA00022723"/>
    </source>
</evidence>
<dbReference type="AlphaFoldDB" id="A0A1H9U672"/>
<dbReference type="Proteomes" id="UP000198929">
    <property type="component" value="Unassembled WGS sequence"/>
</dbReference>
<gene>
    <name evidence="8" type="ORF">SAMN05661109_01674</name>
</gene>
<dbReference type="STRING" id="1121357.SAMN05661109_01674"/>
<dbReference type="GO" id="GO:0004659">
    <property type="term" value="F:prenyltransferase activity"/>
    <property type="evidence" value="ECO:0007669"/>
    <property type="project" value="InterPro"/>
</dbReference>
<keyword evidence="4 7" id="KW-0808">Transferase</keyword>
<evidence type="ECO:0000256" key="3">
    <source>
        <dbReference type="ARBA" id="ARBA00006706"/>
    </source>
</evidence>
<dbReference type="InterPro" id="IPR000092">
    <property type="entry name" value="Polyprenyl_synt"/>
</dbReference>
<keyword evidence="6" id="KW-0460">Magnesium</keyword>
<dbReference type="GO" id="GO:0008299">
    <property type="term" value="P:isoprenoid biosynthetic process"/>
    <property type="evidence" value="ECO:0007669"/>
    <property type="project" value="InterPro"/>
</dbReference>
<keyword evidence="5" id="KW-0479">Metal-binding</keyword>
<comment type="similarity">
    <text evidence="3 7">Belongs to the FPP/GGPP synthase family.</text>
</comment>
<reference evidence="9" key="1">
    <citation type="submission" date="2016-10" db="EMBL/GenBank/DDBJ databases">
        <authorList>
            <person name="Varghese N."/>
            <person name="Submissions S."/>
        </authorList>
    </citation>
    <scope>NUCLEOTIDE SEQUENCE [LARGE SCALE GENOMIC DNA]</scope>
    <source>
        <strain evidence="9">DSM 20524</strain>
    </source>
</reference>
<name>A0A1H9U672_9CORY</name>
<accession>A0A1H9U672</accession>
<evidence type="ECO:0000256" key="1">
    <source>
        <dbReference type="ARBA" id="ARBA00001946"/>
    </source>
</evidence>
<dbReference type="PANTHER" id="PTHR12001">
    <property type="entry name" value="GERANYLGERANYL PYROPHOSPHATE SYNTHASE"/>
    <property type="match status" value="1"/>
</dbReference>